<dbReference type="PANTHER" id="PTHR46632">
    <property type="entry name" value="E3 UBIQUITIN-PROTEIN LIGASE SINA-LIKE 4"/>
    <property type="match status" value="1"/>
</dbReference>
<keyword evidence="6" id="KW-0479">Metal-binding</keyword>
<dbReference type="FunCoup" id="A0A2G5CT99">
    <property type="interactions" value="1005"/>
</dbReference>
<evidence type="ECO:0000256" key="9">
    <source>
        <dbReference type="ARBA" id="ARBA00022833"/>
    </source>
</evidence>
<evidence type="ECO:0000256" key="11">
    <source>
        <dbReference type="PROSITE-ProRule" id="PRU00455"/>
    </source>
</evidence>
<dbReference type="InterPro" id="IPR001841">
    <property type="entry name" value="Znf_RING"/>
</dbReference>
<feature type="compositionally biased region" description="Basic and acidic residues" evidence="12">
    <location>
        <begin position="29"/>
        <end position="48"/>
    </location>
</feature>
<dbReference type="EMBL" id="KZ305054">
    <property type="protein sequence ID" value="PIA34514.1"/>
    <property type="molecule type" value="Genomic_DNA"/>
</dbReference>
<comment type="pathway">
    <text evidence="2">Protein modification; protein ubiquitination.</text>
</comment>
<evidence type="ECO:0000313" key="15">
    <source>
        <dbReference type="EMBL" id="PIA34514.1"/>
    </source>
</evidence>
<proteinExistence type="inferred from homology"/>
<evidence type="ECO:0000256" key="1">
    <source>
        <dbReference type="ARBA" id="ARBA00000900"/>
    </source>
</evidence>
<dbReference type="PROSITE" id="PS50089">
    <property type="entry name" value="ZF_RING_2"/>
    <property type="match status" value="1"/>
</dbReference>
<dbReference type="SUPFAM" id="SSF49599">
    <property type="entry name" value="TRAF domain-like"/>
    <property type="match status" value="1"/>
</dbReference>
<dbReference type="AlphaFoldDB" id="A0A2G5CT99"/>
<evidence type="ECO:0000313" key="16">
    <source>
        <dbReference type="Proteomes" id="UP000230069"/>
    </source>
</evidence>
<dbReference type="EC" id="2.3.2.27" evidence="4"/>
<evidence type="ECO:0000256" key="4">
    <source>
        <dbReference type="ARBA" id="ARBA00012483"/>
    </source>
</evidence>
<dbReference type="FunFam" id="3.30.40.10:FF:000041">
    <property type="entry name" value="E3 ubiquitin-protein ligase SINAT3"/>
    <property type="match status" value="1"/>
</dbReference>
<feature type="domain" description="RING-type" evidence="13">
    <location>
        <begin position="63"/>
        <end position="99"/>
    </location>
</feature>
<comment type="function">
    <text evidence="10">E3 ubiquitin-protein ligase that mediates ubiquitination and subsequent proteasomal degradation of target proteins. E3 ubiquitin ligases accept ubiquitin from an E2 ubiquitin-conjugating enzyme in the form of a thioester and then directly transfers the ubiquitin to targeted substrates. It probably triggers the ubiquitin-mediated degradation of different substrates.</text>
</comment>
<dbReference type="Pfam" id="PF21362">
    <property type="entry name" value="Sina_RING"/>
    <property type="match status" value="1"/>
</dbReference>
<dbReference type="InterPro" id="IPR044286">
    <property type="entry name" value="SINL_plant"/>
</dbReference>
<evidence type="ECO:0000256" key="7">
    <source>
        <dbReference type="ARBA" id="ARBA00022771"/>
    </source>
</evidence>
<evidence type="ECO:0000256" key="5">
    <source>
        <dbReference type="ARBA" id="ARBA00022679"/>
    </source>
</evidence>
<reference evidence="15 16" key="1">
    <citation type="submission" date="2017-09" db="EMBL/GenBank/DDBJ databases">
        <title>WGS assembly of Aquilegia coerulea Goldsmith.</title>
        <authorList>
            <person name="Hodges S."/>
            <person name="Kramer E."/>
            <person name="Nordborg M."/>
            <person name="Tomkins J."/>
            <person name="Borevitz J."/>
            <person name="Derieg N."/>
            <person name="Yan J."/>
            <person name="Mihaltcheva S."/>
            <person name="Hayes R.D."/>
            <person name="Rokhsar D."/>
        </authorList>
    </citation>
    <scope>NUCLEOTIDE SEQUENCE [LARGE SCALE GENOMIC DNA]</scope>
    <source>
        <strain evidence="16">cv. Goldsmith</strain>
    </source>
</reference>
<dbReference type="CDD" id="cd16571">
    <property type="entry name" value="RING-HC_SIAHs"/>
    <property type="match status" value="1"/>
</dbReference>
<organism evidence="15 16">
    <name type="scientific">Aquilegia coerulea</name>
    <name type="common">Rocky mountain columbine</name>
    <dbReference type="NCBI Taxonomy" id="218851"/>
    <lineage>
        <taxon>Eukaryota</taxon>
        <taxon>Viridiplantae</taxon>
        <taxon>Streptophyta</taxon>
        <taxon>Embryophyta</taxon>
        <taxon>Tracheophyta</taxon>
        <taxon>Spermatophyta</taxon>
        <taxon>Magnoliopsida</taxon>
        <taxon>Ranunculales</taxon>
        <taxon>Ranunculaceae</taxon>
        <taxon>Thalictroideae</taxon>
        <taxon>Aquilegia</taxon>
    </lineage>
</organism>
<dbReference type="InParanoid" id="A0A2G5CT99"/>
<dbReference type="UniPathway" id="UPA00143"/>
<protein>
    <recommendedName>
        <fullName evidence="4">RING-type E3 ubiquitin transferase</fullName>
        <ecNumber evidence="4">2.3.2.27</ecNumber>
    </recommendedName>
</protein>
<dbReference type="SUPFAM" id="SSF57850">
    <property type="entry name" value="RING/U-box"/>
    <property type="match status" value="1"/>
</dbReference>
<keyword evidence="8" id="KW-0833">Ubl conjugation pathway</keyword>
<evidence type="ECO:0000256" key="2">
    <source>
        <dbReference type="ARBA" id="ARBA00004906"/>
    </source>
</evidence>
<accession>A0A2G5CT99</accession>
<evidence type="ECO:0000256" key="3">
    <source>
        <dbReference type="ARBA" id="ARBA00009119"/>
    </source>
</evidence>
<keyword evidence="5" id="KW-0808">Transferase</keyword>
<dbReference type="InterPro" id="IPR049548">
    <property type="entry name" value="Sina-like_RING"/>
</dbReference>
<name>A0A2G5CT99_AQUCA</name>
<dbReference type="InterPro" id="IPR013083">
    <property type="entry name" value="Znf_RING/FYVE/PHD"/>
</dbReference>
<feature type="region of interest" description="Disordered" evidence="12">
    <location>
        <begin position="25"/>
        <end position="49"/>
    </location>
</feature>
<dbReference type="OrthoDB" id="4788989at2759"/>
<dbReference type="STRING" id="218851.A0A2G5CT99"/>
<dbReference type="GO" id="GO:0008270">
    <property type="term" value="F:zinc ion binding"/>
    <property type="evidence" value="ECO:0007669"/>
    <property type="project" value="UniProtKB-KW"/>
</dbReference>
<evidence type="ECO:0000256" key="10">
    <source>
        <dbReference type="ARBA" id="ARBA00024004"/>
    </source>
</evidence>
<dbReference type="PANTHER" id="PTHR46632:SF16">
    <property type="entry name" value="E3 UBIQUITIN-PROTEIN LIGASE SINA-LIKE 10"/>
    <property type="match status" value="1"/>
</dbReference>
<keyword evidence="9" id="KW-0862">Zinc</keyword>
<dbReference type="Proteomes" id="UP000230069">
    <property type="component" value="Unassembled WGS sequence"/>
</dbReference>
<dbReference type="GO" id="GO:0016567">
    <property type="term" value="P:protein ubiquitination"/>
    <property type="evidence" value="ECO:0007669"/>
    <property type="project" value="UniProtKB-UniPathway"/>
</dbReference>
<keyword evidence="7 11" id="KW-0863">Zinc-finger</keyword>
<evidence type="ECO:0000259" key="13">
    <source>
        <dbReference type="PROSITE" id="PS50089"/>
    </source>
</evidence>
<comment type="similarity">
    <text evidence="3">Belongs to the SINA (Seven in absentia) family.</text>
</comment>
<evidence type="ECO:0000259" key="14">
    <source>
        <dbReference type="PROSITE" id="PS51081"/>
    </source>
</evidence>
<dbReference type="GO" id="GO:0061630">
    <property type="term" value="F:ubiquitin protein ligase activity"/>
    <property type="evidence" value="ECO:0007669"/>
    <property type="project" value="UniProtKB-EC"/>
</dbReference>
<dbReference type="PROSITE" id="PS51081">
    <property type="entry name" value="ZF_SIAH"/>
    <property type="match status" value="1"/>
</dbReference>
<keyword evidence="16" id="KW-1185">Reference proteome</keyword>
<gene>
    <name evidence="15" type="ORF">AQUCO_03700058v1</name>
</gene>
<dbReference type="InterPro" id="IPR013010">
    <property type="entry name" value="Znf_SIAH"/>
</dbReference>
<dbReference type="Gene3D" id="3.30.40.10">
    <property type="entry name" value="Zinc/RING finger domain, C3HC4 (zinc finger)"/>
    <property type="match status" value="1"/>
</dbReference>
<comment type="catalytic activity">
    <reaction evidence="1">
        <text>S-ubiquitinyl-[E2 ubiquitin-conjugating enzyme]-L-cysteine + [acceptor protein]-L-lysine = [E2 ubiquitin-conjugating enzyme]-L-cysteine + N(6)-ubiquitinyl-[acceptor protein]-L-lysine.</text>
        <dbReference type="EC" id="2.3.2.27"/>
    </reaction>
</comment>
<dbReference type="Pfam" id="PF21361">
    <property type="entry name" value="Sina_ZnF"/>
    <property type="match status" value="1"/>
</dbReference>
<sequence length="289" mass="32858">MEEGEEGPSSSTRKFKKMRVVYELNASEDNNHDEIDHKESVQESKEEQNGLSVTLMDPEVLDCLICMEHLSPPVFQCENGHIACSPCCTKLGNKCPSCSWPIGYNRCLAIEKVIESIKVSCEYKQYGCGETFSYRQKNTHEEKCIYAPCVCPISDCSFRGSTKQMSLHFSSKHWSSARRFRYNCPFSVSVGKLESYLVFQEEDDGLLFVLINQIQLIGSAVTLICLDPSSSTRRYDLMSKKGGSSLRLESFMKCVKERPEAGFSEDFLLVPYGFYCTSEKLMLEICIWK</sequence>
<evidence type="ECO:0000256" key="6">
    <source>
        <dbReference type="ARBA" id="ARBA00022723"/>
    </source>
</evidence>
<feature type="domain" description="SIAH-type" evidence="14">
    <location>
        <begin position="116"/>
        <end position="174"/>
    </location>
</feature>
<evidence type="ECO:0000256" key="12">
    <source>
        <dbReference type="SAM" id="MobiDB-lite"/>
    </source>
</evidence>
<evidence type="ECO:0000256" key="8">
    <source>
        <dbReference type="ARBA" id="ARBA00022786"/>
    </source>
</evidence>